<keyword evidence="10" id="KW-1185">Reference proteome</keyword>
<dbReference type="CDD" id="cd19769">
    <property type="entry name" value="Bbox2_TRIM16-like"/>
    <property type="match status" value="1"/>
</dbReference>
<reference evidence="9" key="1">
    <citation type="submission" date="2025-08" db="UniProtKB">
        <authorList>
            <consortium name="Ensembl"/>
        </authorList>
    </citation>
    <scope>IDENTIFICATION</scope>
</reference>
<dbReference type="SMART" id="SM00184">
    <property type="entry name" value="RING"/>
    <property type="match status" value="1"/>
</dbReference>
<protein>
    <submittedName>
        <fullName evidence="9">Uncharacterized protein</fullName>
    </submittedName>
</protein>
<feature type="domain" description="B box-type" evidence="7">
    <location>
        <begin position="109"/>
        <end position="149"/>
    </location>
</feature>
<dbReference type="PROSITE" id="PS00518">
    <property type="entry name" value="ZF_RING_1"/>
    <property type="match status" value="1"/>
</dbReference>
<dbReference type="InterPro" id="IPR013320">
    <property type="entry name" value="ConA-like_dom_sf"/>
</dbReference>
<dbReference type="SUPFAM" id="SSF57845">
    <property type="entry name" value="B-box zinc-binding domain"/>
    <property type="match status" value="1"/>
</dbReference>
<dbReference type="SMART" id="SM00449">
    <property type="entry name" value="SPRY"/>
    <property type="match status" value="1"/>
</dbReference>
<evidence type="ECO:0000256" key="2">
    <source>
        <dbReference type="ARBA" id="ARBA00022771"/>
    </source>
</evidence>
<dbReference type="Pfam" id="PF25600">
    <property type="entry name" value="TRIM_CC"/>
    <property type="match status" value="1"/>
</dbReference>
<evidence type="ECO:0000256" key="1">
    <source>
        <dbReference type="ARBA" id="ARBA00022723"/>
    </source>
</evidence>
<keyword evidence="3" id="KW-0862">Zinc</keyword>
<dbReference type="InterPro" id="IPR001870">
    <property type="entry name" value="B30.2/SPRY"/>
</dbReference>
<dbReference type="InterPro" id="IPR013083">
    <property type="entry name" value="Znf_RING/FYVE/PHD"/>
</dbReference>
<dbReference type="CDD" id="cd13733">
    <property type="entry name" value="SPRY_PRY_C-I_1"/>
    <property type="match status" value="1"/>
</dbReference>
<dbReference type="InterPro" id="IPR017907">
    <property type="entry name" value="Znf_RING_CS"/>
</dbReference>
<dbReference type="Pfam" id="PF13765">
    <property type="entry name" value="PRY"/>
    <property type="match status" value="1"/>
</dbReference>
<dbReference type="Gene3D" id="3.30.160.60">
    <property type="entry name" value="Classic Zinc Finger"/>
    <property type="match status" value="1"/>
</dbReference>
<accession>A0A8C8ESC0</accession>
<dbReference type="PROSITE" id="PS50119">
    <property type="entry name" value="ZF_BBOX"/>
    <property type="match status" value="1"/>
</dbReference>
<dbReference type="Pfam" id="PF00622">
    <property type="entry name" value="SPRY"/>
    <property type="match status" value="1"/>
</dbReference>
<dbReference type="PRINTS" id="PR01407">
    <property type="entry name" value="BUTYPHLNCDUF"/>
</dbReference>
<evidence type="ECO:0000313" key="10">
    <source>
        <dbReference type="Proteomes" id="UP000694402"/>
    </source>
</evidence>
<feature type="coiled-coil region" evidence="5">
    <location>
        <begin position="218"/>
        <end position="256"/>
    </location>
</feature>
<dbReference type="Gene3D" id="3.30.40.10">
    <property type="entry name" value="Zinc/RING finger domain, C3HC4 (zinc finger)"/>
    <property type="match status" value="1"/>
</dbReference>
<dbReference type="GeneTree" id="ENSGT01040000240385"/>
<dbReference type="InterPro" id="IPR001841">
    <property type="entry name" value="Znf_RING"/>
</dbReference>
<dbReference type="GO" id="GO:0008270">
    <property type="term" value="F:zinc ion binding"/>
    <property type="evidence" value="ECO:0007669"/>
    <property type="project" value="UniProtKB-KW"/>
</dbReference>
<organism evidence="9 10">
    <name type="scientific">Oncorhynchus tshawytscha</name>
    <name type="common">Chinook salmon</name>
    <name type="synonym">Salmo tshawytscha</name>
    <dbReference type="NCBI Taxonomy" id="74940"/>
    <lineage>
        <taxon>Eukaryota</taxon>
        <taxon>Metazoa</taxon>
        <taxon>Chordata</taxon>
        <taxon>Craniata</taxon>
        <taxon>Vertebrata</taxon>
        <taxon>Euteleostomi</taxon>
        <taxon>Actinopterygii</taxon>
        <taxon>Neopterygii</taxon>
        <taxon>Teleostei</taxon>
        <taxon>Protacanthopterygii</taxon>
        <taxon>Salmoniformes</taxon>
        <taxon>Salmonidae</taxon>
        <taxon>Salmoninae</taxon>
        <taxon>Oncorhynchus</taxon>
    </lineage>
</organism>
<evidence type="ECO:0000256" key="3">
    <source>
        <dbReference type="ARBA" id="ARBA00022833"/>
    </source>
</evidence>
<dbReference type="PANTHER" id="PTHR24103">
    <property type="entry name" value="E3 UBIQUITIN-PROTEIN LIGASE TRIM"/>
    <property type="match status" value="1"/>
</dbReference>
<dbReference type="InterPro" id="IPR003879">
    <property type="entry name" value="Butyrophylin_SPRY"/>
</dbReference>
<evidence type="ECO:0000313" key="9">
    <source>
        <dbReference type="Ensembl" id="ENSOTSP00005023550.1"/>
    </source>
</evidence>
<evidence type="ECO:0000256" key="5">
    <source>
        <dbReference type="SAM" id="Coils"/>
    </source>
</evidence>
<evidence type="ECO:0000259" key="6">
    <source>
        <dbReference type="PROSITE" id="PS50089"/>
    </source>
</evidence>
<evidence type="ECO:0000259" key="7">
    <source>
        <dbReference type="PROSITE" id="PS50119"/>
    </source>
</evidence>
<evidence type="ECO:0000259" key="8">
    <source>
        <dbReference type="PROSITE" id="PS50188"/>
    </source>
</evidence>
<dbReference type="InterPro" id="IPR006574">
    <property type="entry name" value="PRY"/>
</dbReference>
<dbReference type="PROSITE" id="PS50089">
    <property type="entry name" value="ZF_RING_2"/>
    <property type="match status" value="1"/>
</dbReference>
<dbReference type="InterPro" id="IPR027370">
    <property type="entry name" value="Znf-RING_euk"/>
</dbReference>
<name>A0A8C8ESC0_ONCTS</name>
<dbReference type="PROSITE" id="PS50188">
    <property type="entry name" value="B302_SPRY"/>
    <property type="match status" value="1"/>
</dbReference>
<dbReference type="Proteomes" id="UP000694402">
    <property type="component" value="Unassembled WGS sequence"/>
</dbReference>
<dbReference type="FunFam" id="2.60.120.920:FF:000004">
    <property type="entry name" value="Butyrophilin subfamily 1 member A1"/>
    <property type="match status" value="1"/>
</dbReference>
<dbReference type="Pfam" id="PF13445">
    <property type="entry name" value="zf-RING_UBOX"/>
    <property type="match status" value="1"/>
</dbReference>
<dbReference type="SMART" id="SM00336">
    <property type="entry name" value="BBOX"/>
    <property type="match status" value="1"/>
</dbReference>
<dbReference type="AlphaFoldDB" id="A0A8C8ESC0"/>
<dbReference type="InterPro" id="IPR000315">
    <property type="entry name" value="Znf_B-box"/>
</dbReference>
<dbReference type="InterPro" id="IPR003877">
    <property type="entry name" value="SPRY_dom"/>
</dbReference>
<gene>
    <name evidence="9" type="primary">LOC112215486</name>
</gene>
<dbReference type="InterPro" id="IPR043136">
    <property type="entry name" value="B30.2/SPRY_sf"/>
</dbReference>
<proteinExistence type="predicted"/>
<evidence type="ECO:0000256" key="4">
    <source>
        <dbReference type="PROSITE-ProRule" id="PRU00024"/>
    </source>
</evidence>
<keyword evidence="5" id="KW-0175">Coiled coil</keyword>
<dbReference type="SMART" id="SM00589">
    <property type="entry name" value="PRY"/>
    <property type="match status" value="1"/>
</dbReference>
<dbReference type="InterPro" id="IPR050143">
    <property type="entry name" value="TRIM/RBCC"/>
</dbReference>
<feature type="domain" description="B30.2/SPRY" evidence="8">
    <location>
        <begin position="276"/>
        <end position="474"/>
    </location>
</feature>
<keyword evidence="1" id="KW-0479">Metal-binding</keyword>
<feature type="domain" description="RING-type" evidence="6">
    <location>
        <begin position="35"/>
        <end position="79"/>
    </location>
</feature>
<dbReference type="Gene3D" id="2.60.120.920">
    <property type="match status" value="1"/>
</dbReference>
<dbReference type="SUPFAM" id="SSF49899">
    <property type="entry name" value="Concanavalin A-like lectins/glucanases"/>
    <property type="match status" value="1"/>
</dbReference>
<dbReference type="SUPFAM" id="SSF57850">
    <property type="entry name" value="RING/U-box"/>
    <property type="match status" value="1"/>
</dbReference>
<sequence length="476" mass="54757">METNPSRKSTYGCLCFCVPDMASLSSLLSEEQIQCSICLDVFTEPVTTPCGHNFCKACISGYWNKPGLKHKALKSCLECLTAFCETHLQPHNRVAGLKRHRLINPVENLQDRMCKKHDRLLELFCRTDQTWVCTFCTETDHKTHLTVPLEEECGQRKAQLGKTEAEVQQMIEERLQKVQEIKHSVKFRKRAAEREIADSMEVFTALVRCIEKSQAEFIEVIEEMLKAAEWQAEGLIEELKQEITVLQRRCSELDQLLHTKDHLHLLQSSPPLCKLPPTRKWSQKSLKRMQQYAVDVTLDPDTAFPFLILGKKNRKQVRCGDKNQENLTNDPKRFKNSFSVLGKEGFSSGRFYYEVQVTGKTWWWLGVASESIDRKESLNLSSDGLWTVWLNGENGYGANNYYPVRLSLREKPQKVGVFVDYEKGQVSFYDVKAKSHIYSFFGCNFTEKLYPYFNPYLSCSGENSAPLVISSVNHTQ</sequence>
<reference evidence="9" key="2">
    <citation type="submission" date="2025-09" db="UniProtKB">
        <authorList>
            <consortium name="Ensembl"/>
        </authorList>
    </citation>
    <scope>IDENTIFICATION</scope>
</reference>
<dbReference type="Pfam" id="PF00643">
    <property type="entry name" value="zf-B_box"/>
    <property type="match status" value="1"/>
</dbReference>
<keyword evidence="2 4" id="KW-0863">Zinc-finger</keyword>
<dbReference type="Ensembl" id="ENSOTST00005025502.2">
    <property type="protein sequence ID" value="ENSOTSP00005023550.1"/>
    <property type="gene ID" value="ENSOTSG00005011192.2"/>
</dbReference>
<dbReference type="InterPro" id="IPR058030">
    <property type="entry name" value="TRIM8/14/16/25/29/45/65_CC"/>
</dbReference>